<sequence length="311" mass="34394">MALIRINAQGETPVMHGSPHPVASILKQTQSTDGPVIVMTHGYKFAPNQGSNCPHRDILSLQPEGGTGIASQWPYQLGFGQGNQAEGLAIAFGWDARCALWQAHRRAKLAGKALAKVLSRVHQQSPQRPIHILTHSMGVEVILESLLHVPPGAVDRIISMTGATYQGRLIAALTSPSGRQAEFINITSRENDIFDFLYERMVAPAVPGDRVIGHGVNLRNVLTLQLDCPKTLKQIARLGQIIAPPQRRICHWSTYMRPGTMPFYQDLLRNREKLTLDLLRSGLPEAPAPRWSRLFARPTVVRPLFLTQKPS</sequence>
<dbReference type="AlphaFoldDB" id="A0A366X3S2"/>
<name>A0A366X3S2_9RHOB</name>
<dbReference type="Gene3D" id="3.40.50.1820">
    <property type="entry name" value="alpha/beta hydrolase"/>
    <property type="match status" value="1"/>
</dbReference>
<organism evidence="1 2">
    <name type="scientific">Phaeobacter gallaeciensis</name>
    <dbReference type="NCBI Taxonomy" id="60890"/>
    <lineage>
        <taxon>Bacteria</taxon>
        <taxon>Pseudomonadati</taxon>
        <taxon>Pseudomonadota</taxon>
        <taxon>Alphaproteobacteria</taxon>
        <taxon>Rhodobacterales</taxon>
        <taxon>Roseobacteraceae</taxon>
        <taxon>Phaeobacter</taxon>
    </lineage>
</organism>
<evidence type="ECO:0000313" key="1">
    <source>
        <dbReference type="EMBL" id="RBW55512.1"/>
    </source>
</evidence>
<dbReference type="Pfam" id="PF05990">
    <property type="entry name" value="DUF900"/>
    <property type="match status" value="1"/>
</dbReference>
<dbReference type="SUPFAM" id="SSF53474">
    <property type="entry name" value="alpha/beta-Hydrolases"/>
    <property type="match status" value="1"/>
</dbReference>
<evidence type="ECO:0000313" key="2">
    <source>
        <dbReference type="Proteomes" id="UP000252706"/>
    </source>
</evidence>
<dbReference type="EMBL" id="QOCE01000029">
    <property type="protein sequence ID" value="RBW55512.1"/>
    <property type="molecule type" value="Genomic_DNA"/>
</dbReference>
<dbReference type="InterPro" id="IPR010297">
    <property type="entry name" value="DUF900_hydrolase"/>
</dbReference>
<dbReference type="OrthoDB" id="7303283at2"/>
<proteinExistence type="predicted"/>
<evidence type="ECO:0008006" key="3">
    <source>
        <dbReference type="Google" id="ProtNLM"/>
    </source>
</evidence>
<dbReference type="RefSeq" id="WP_113823381.1">
    <property type="nucleotide sequence ID" value="NZ_QOCE01000029.1"/>
</dbReference>
<dbReference type="InterPro" id="IPR029058">
    <property type="entry name" value="AB_hydrolase_fold"/>
</dbReference>
<dbReference type="Proteomes" id="UP000252706">
    <property type="component" value="Unassembled WGS sequence"/>
</dbReference>
<reference evidence="1 2" key="1">
    <citation type="submission" date="2018-07" db="EMBL/GenBank/DDBJ databases">
        <title>Modular assembly of carbohydrate-degrading microbial communities in the ocean.</title>
        <authorList>
            <person name="Enke T.N."/>
            <person name="Datta M.S."/>
            <person name="Schwartzman J.A."/>
            <person name="Cermak N."/>
            <person name="Schmitz D.A."/>
            <person name="Barrere J."/>
            <person name="Cordero O.X."/>
        </authorList>
    </citation>
    <scope>NUCLEOTIDE SEQUENCE [LARGE SCALE GENOMIC DNA]</scope>
    <source>
        <strain evidence="1 2">C3M10</strain>
    </source>
</reference>
<comment type="caution">
    <text evidence="1">The sequence shown here is derived from an EMBL/GenBank/DDBJ whole genome shotgun (WGS) entry which is preliminary data.</text>
</comment>
<protein>
    <recommendedName>
        <fullName evidence="3">Alpha/beta hydrolase</fullName>
    </recommendedName>
</protein>
<gene>
    <name evidence="1" type="ORF">DS909_10375</name>
</gene>
<accession>A0A366X3S2</accession>